<dbReference type="GO" id="GO:0001725">
    <property type="term" value="C:stress fiber"/>
    <property type="evidence" value="ECO:0007669"/>
    <property type="project" value="TreeGrafter"/>
</dbReference>
<dbReference type="AlphaFoldDB" id="A0A4Y2JU39"/>
<protein>
    <submittedName>
        <fullName evidence="1">GAS2-like protein pickled eggs</fullName>
    </submittedName>
</protein>
<dbReference type="EMBL" id="BGPR01003914">
    <property type="protein sequence ID" value="GBM93883.1"/>
    <property type="molecule type" value="Genomic_DNA"/>
</dbReference>
<dbReference type="GO" id="GO:0008017">
    <property type="term" value="F:microtubule binding"/>
    <property type="evidence" value="ECO:0007669"/>
    <property type="project" value="TreeGrafter"/>
</dbReference>
<dbReference type="InterPro" id="IPR036872">
    <property type="entry name" value="CH_dom_sf"/>
</dbReference>
<dbReference type="PANTHER" id="PTHR46756">
    <property type="entry name" value="TRANSGELIN"/>
    <property type="match status" value="1"/>
</dbReference>
<accession>A0A4Y2JU39</accession>
<dbReference type="GO" id="GO:0001578">
    <property type="term" value="P:microtubule bundle formation"/>
    <property type="evidence" value="ECO:0007669"/>
    <property type="project" value="TreeGrafter"/>
</dbReference>
<dbReference type="OrthoDB" id="206130at2759"/>
<gene>
    <name evidence="1" type="primary">pigs_2</name>
    <name evidence="1" type="ORF">AVEN_171361_1</name>
</gene>
<dbReference type="GO" id="GO:0051015">
    <property type="term" value="F:actin filament binding"/>
    <property type="evidence" value="ECO:0007669"/>
    <property type="project" value="TreeGrafter"/>
</dbReference>
<dbReference type="GO" id="GO:0005884">
    <property type="term" value="C:actin filament"/>
    <property type="evidence" value="ECO:0007669"/>
    <property type="project" value="TreeGrafter"/>
</dbReference>
<dbReference type="GO" id="GO:0005737">
    <property type="term" value="C:cytoplasm"/>
    <property type="evidence" value="ECO:0007669"/>
    <property type="project" value="TreeGrafter"/>
</dbReference>
<organism evidence="1 2">
    <name type="scientific">Araneus ventricosus</name>
    <name type="common">Orbweaver spider</name>
    <name type="synonym">Epeira ventricosa</name>
    <dbReference type="NCBI Taxonomy" id="182803"/>
    <lineage>
        <taxon>Eukaryota</taxon>
        <taxon>Metazoa</taxon>
        <taxon>Ecdysozoa</taxon>
        <taxon>Arthropoda</taxon>
        <taxon>Chelicerata</taxon>
        <taxon>Arachnida</taxon>
        <taxon>Araneae</taxon>
        <taxon>Araneomorphae</taxon>
        <taxon>Entelegynae</taxon>
        <taxon>Araneoidea</taxon>
        <taxon>Araneidae</taxon>
        <taxon>Araneus</taxon>
    </lineage>
</organism>
<dbReference type="Gene3D" id="1.10.418.10">
    <property type="entry name" value="Calponin-like domain"/>
    <property type="match status" value="1"/>
</dbReference>
<dbReference type="GO" id="GO:0031110">
    <property type="term" value="P:regulation of microtubule polymerization or depolymerization"/>
    <property type="evidence" value="ECO:0007669"/>
    <property type="project" value="TreeGrafter"/>
</dbReference>
<evidence type="ECO:0000313" key="2">
    <source>
        <dbReference type="Proteomes" id="UP000499080"/>
    </source>
</evidence>
<dbReference type="GO" id="GO:0035371">
    <property type="term" value="C:microtubule plus-end"/>
    <property type="evidence" value="ECO:0007669"/>
    <property type="project" value="TreeGrafter"/>
</dbReference>
<dbReference type="GO" id="GO:0008093">
    <property type="term" value="F:cytoskeletal anchor activity"/>
    <property type="evidence" value="ECO:0007669"/>
    <property type="project" value="TreeGrafter"/>
</dbReference>
<comment type="caution">
    <text evidence="1">The sequence shown here is derived from an EMBL/GenBank/DDBJ whole genome shotgun (WGS) entry which is preliminary data.</text>
</comment>
<evidence type="ECO:0000313" key="1">
    <source>
        <dbReference type="EMBL" id="GBM93883.1"/>
    </source>
</evidence>
<reference evidence="1 2" key="1">
    <citation type="journal article" date="2019" name="Sci. Rep.">
        <title>Orb-weaving spider Araneus ventricosus genome elucidates the spidroin gene catalogue.</title>
        <authorList>
            <person name="Kono N."/>
            <person name="Nakamura H."/>
            <person name="Ohtoshi R."/>
            <person name="Moran D.A.P."/>
            <person name="Shinohara A."/>
            <person name="Yoshida Y."/>
            <person name="Fujiwara M."/>
            <person name="Mori M."/>
            <person name="Tomita M."/>
            <person name="Arakawa K."/>
        </authorList>
    </citation>
    <scope>NUCLEOTIDE SEQUENCE [LARGE SCALE GENOMIC DNA]</scope>
</reference>
<dbReference type="GO" id="GO:1904825">
    <property type="term" value="P:protein localization to microtubule plus-end"/>
    <property type="evidence" value="ECO:0007669"/>
    <property type="project" value="TreeGrafter"/>
</dbReference>
<dbReference type="GO" id="GO:0051764">
    <property type="term" value="P:actin crosslink formation"/>
    <property type="evidence" value="ECO:0007669"/>
    <property type="project" value="TreeGrafter"/>
</dbReference>
<sequence>MTEYKQKMEDCDSQMMTGNGVEPPDFEVTLLEPRPFRPFKSSEEYLYAMKEDLAEWLNGLYEGLDLDADNFLEEMETGVILCQHANNVVRKAREYYRYVLFNFFC</sequence>
<keyword evidence="2" id="KW-1185">Reference proteome</keyword>
<dbReference type="Proteomes" id="UP000499080">
    <property type="component" value="Unassembled WGS sequence"/>
</dbReference>
<proteinExistence type="predicted"/>
<dbReference type="SUPFAM" id="SSF47576">
    <property type="entry name" value="Calponin-homology domain, CH-domain"/>
    <property type="match status" value="1"/>
</dbReference>
<dbReference type="PANTHER" id="PTHR46756:SF18">
    <property type="entry name" value="GAS2-LIKE PROTEIN PICKLED EGGS"/>
    <property type="match status" value="1"/>
</dbReference>
<name>A0A4Y2JU39_ARAVE</name>